<dbReference type="PANTHER" id="PTHR43415:SF3">
    <property type="entry name" value="GNAT-FAMILY ACETYLTRANSFERASE"/>
    <property type="match status" value="1"/>
</dbReference>
<dbReference type="InterPro" id="IPR016181">
    <property type="entry name" value="Acyl_CoA_acyltransferase"/>
</dbReference>
<feature type="domain" description="N-acetyltransferase" evidence="1">
    <location>
        <begin position="1"/>
        <end position="152"/>
    </location>
</feature>
<dbReference type="SUPFAM" id="SSF55729">
    <property type="entry name" value="Acyl-CoA N-acyltransferases (Nat)"/>
    <property type="match status" value="1"/>
</dbReference>
<dbReference type="PANTHER" id="PTHR43415">
    <property type="entry name" value="SPERMIDINE N(1)-ACETYLTRANSFERASE"/>
    <property type="match status" value="1"/>
</dbReference>
<evidence type="ECO:0000313" key="2">
    <source>
        <dbReference type="EMBL" id="MDW0114120.1"/>
    </source>
</evidence>
<evidence type="ECO:0000313" key="3">
    <source>
        <dbReference type="Proteomes" id="UP001282284"/>
    </source>
</evidence>
<dbReference type="Pfam" id="PF13302">
    <property type="entry name" value="Acetyltransf_3"/>
    <property type="match status" value="1"/>
</dbReference>
<dbReference type="Proteomes" id="UP001282284">
    <property type="component" value="Unassembled WGS sequence"/>
</dbReference>
<dbReference type="Gene3D" id="3.40.630.30">
    <property type="match status" value="1"/>
</dbReference>
<proteinExistence type="predicted"/>
<accession>A0ABU4GAY7</accession>
<dbReference type="EMBL" id="JAUBDI010000013">
    <property type="protein sequence ID" value="MDW0114120.1"/>
    <property type="molecule type" value="Genomic_DNA"/>
</dbReference>
<comment type="caution">
    <text evidence="2">The sequence shown here is derived from an EMBL/GenBank/DDBJ whole genome shotgun (WGS) entry which is preliminary data.</text>
</comment>
<dbReference type="PROSITE" id="PS51186">
    <property type="entry name" value="GNAT"/>
    <property type="match status" value="1"/>
</dbReference>
<protein>
    <submittedName>
        <fullName evidence="2">GNAT family N-acetyltransferase</fullName>
    </submittedName>
</protein>
<gene>
    <name evidence="2" type="ORF">QT711_13060</name>
</gene>
<dbReference type="InterPro" id="IPR000182">
    <property type="entry name" value="GNAT_dom"/>
</dbReference>
<sequence length="160" mass="18381">MTIRKLCMDDFVHVLNWSKDATFCAANGWVQNRSEEELYNWWFHCVNNNAVDFIRLRIDLGERLVGYVDLAGIHNDCAEIGIAIGERTLWGQGIGGEAVRCLMKYARETLGIPVFHAETNEENVRARNMLQKLGFVEASRYGSEHYMGKDSQLIQYQYAI</sequence>
<organism evidence="2 3">
    <name type="scientific">Sporosarcina saromensis</name>
    <dbReference type="NCBI Taxonomy" id="359365"/>
    <lineage>
        <taxon>Bacteria</taxon>
        <taxon>Bacillati</taxon>
        <taxon>Bacillota</taxon>
        <taxon>Bacilli</taxon>
        <taxon>Bacillales</taxon>
        <taxon>Caryophanaceae</taxon>
        <taxon>Sporosarcina</taxon>
    </lineage>
</organism>
<name>A0ABU4GAY7_9BACL</name>
<dbReference type="RefSeq" id="WP_317944932.1">
    <property type="nucleotide sequence ID" value="NZ_JAUBDI010000013.1"/>
</dbReference>
<keyword evidence="3" id="KW-1185">Reference proteome</keyword>
<reference evidence="2 3" key="1">
    <citation type="submission" date="2023-06" db="EMBL/GenBank/DDBJ databases">
        <title>Sporosarcina sp. nov., isolated from Korean traditional fermented seafood 'Jeotgal'.</title>
        <authorList>
            <person name="Yang A.I."/>
            <person name="Shin N.-R."/>
        </authorList>
    </citation>
    <scope>NUCLEOTIDE SEQUENCE [LARGE SCALE GENOMIC DNA]</scope>
    <source>
        <strain evidence="2 3">KCTC13119</strain>
    </source>
</reference>
<evidence type="ECO:0000259" key="1">
    <source>
        <dbReference type="PROSITE" id="PS51186"/>
    </source>
</evidence>